<dbReference type="Proteomes" id="UP000256645">
    <property type="component" value="Unassembled WGS sequence"/>
</dbReference>
<gene>
    <name evidence="4" type="ORF">BP6252_00506</name>
</gene>
<comment type="caution">
    <text evidence="4">The sequence shown here is derived from an EMBL/GenBank/DDBJ whole genome shotgun (WGS) entry which is preliminary data.</text>
</comment>
<evidence type="ECO:0000256" key="2">
    <source>
        <dbReference type="SAM" id="Phobius"/>
    </source>
</evidence>
<keyword evidence="2" id="KW-0812">Transmembrane</keyword>
<name>A0A3D8SQK1_9HELO</name>
<feature type="region of interest" description="Disordered" evidence="1">
    <location>
        <begin position="49"/>
        <end position="129"/>
    </location>
</feature>
<dbReference type="OrthoDB" id="10025998at2759"/>
<evidence type="ECO:0000259" key="3">
    <source>
        <dbReference type="Pfam" id="PF18922"/>
    </source>
</evidence>
<keyword evidence="2" id="KW-1133">Transmembrane helix</keyword>
<keyword evidence="2" id="KW-0472">Membrane</keyword>
<proteinExistence type="predicted"/>
<sequence length="374" mass="41601">MAIVSADNRTKNIILYIAFVIFFATCLRITSTRDNITASLKCSTFYATDSPECRPETDSSTLPPPEQLPGEGSSPYINGLVGVESTVPPEEVPHEKPQAEGKPQSGEKPQAGEKLSAQSGLEPSKSGMRTSNKVAAIIETRMQIGMFAILLHFSGILGPEWPIVLFTTTGAYDDYAHSNSSAINRLIKTGGLEIKLLPDGVDFPNTVMYSKYMCEKHMWEELAPAEHILIFQSDSMLCANSPLSVDDFLEYDIIGAPITAKHGRGFNGGFSLRKRSSTLRVLERFDWNNYPKPALEDQWYHGRLLELQAEDMNLTSTSNIHIPDLNTGKMFAVETQDYPTPVGVHQARRFPKEETIPLELYCPEFRLSTGPWHI</sequence>
<dbReference type="EMBL" id="PDLM01000001">
    <property type="protein sequence ID" value="RDW88474.1"/>
    <property type="molecule type" value="Genomic_DNA"/>
</dbReference>
<reference evidence="4 5" key="1">
    <citation type="journal article" date="2018" name="IMA Fungus">
        <title>IMA Genome-F 9: Draft genome sequence of Annulohypoxylon stygium, Aspergillus mulundensis, Berkeleyomyces basicola (syn. Thielaviopsis basicola), Ceratocystis smalleyi, two Cercospora beticola strains, Coleophoma cylindrospora, Fusarium fracticaudum, Phialophora cf. hyalina, and Morchella septimelata.</title>
        <authorList>
            <person name="Wingfield B.D."/>
            <person name="Bills G.F."/>
            <person name="Dong Y."/>
            <person name="Huang W."/>
            <person name="Nel W.J."/>
            <person name="Swalarsk-Parry B.S."/>
            <person name="Vaghefi N."/>
            <person name="Wilken P.M."/>
            <person name="An Z."/>
            <person name="de Beer Z.W."/>
            <person name="De Vos L."/>
            <person name="Chen L."/>
            <person name="Duong T.A."/>
            <person name="Gao Y."/>
            <person name="Hammerbacher A."/>
            <person name="Kikkert J.R."/>
            <person name="Li Y."/>
            <person name="Li H."/>
            <person name="Li K."/>
            <person name="Li Q."/>
            <person name="Liu X."/>
            <person name="Ma X."/>
            <person name="Naidoo K."/>
            <person name="Pethybridge S.J."/>
            <person name="Sun J."/>
            <person name="Steenkamp E.T."/>
            <person name="van der Nest M.A."/>
            <person name="van Wyk S."/>
            <person name="Wingfield M.J."/>
            <person name="Xiong C."/>
            <person name="Yue Q."/>
            <person name="Zhang X."/>
        </authorList>
    </citation>
    <scope>NUCLEOTIDE SEQUENCE [LARGE SCALE GENOMIC DNA]</scope>
    <source>
        <strain evidence="4 5">BP6252</strain>
    </source>
</reference>
<dbReference type="AlphaFoldDB" id="A0A3D8SQK1"/>
<accession>A0A3D8SQK1</accession>
<feature type="compositionally biased region" description="Polar residues" evidence="1">
    <location>
        <begin position="116"/>
        <end position="129"/>
    </location>
</feature>
<organism evidence="4 5">
    <name type="scientific">Coleophoma cylindrospora</name>
    <dbReference type="NCBI Taxonomy" id="1849047"/>
    <lineage>
        <taxon>Eukaryota</taxon>
        <taxon>Fungi</taxon>
        <taxon>Dikarya</taxon>
        <taxon>Ascomycota</taxon>
        <taxon>Pezizomycotina</taxon>
        <taxon>Leotiomycetes</taxon>
        <taxon>Helotiales</taxon>
        <taxon>Dermateaceae</taxon>
        <taxon>Coleophoma</taxon>
    </lineage>
</organism>
<dbReference type="InterPro" id="IPR043729">
    <property type="entry name" value="DUF5672"/>
</dbReference>
<evidence type="ECO:0000313" key="4">
    <source>
        <dbReference type="EMBL" id="RDW88474.1"/>
    </source>
</evidence>
<evidence type="ECO:0000256" key="1">
    <source>
        <dbReference type="SAM" id="MobiDB-lite"/>
    </source>
</evidence>
<feature type="transmembrane region" description="Helical" evidence="2">
    <location>
        <begin position="12"/>
        <end position="30"/>
    </location>
</feature>
<protein>
    <recommendedName>
        <fullName evidence="3">DUF5672 domain-containing protein</fullName>
    </recommendedName>
</protein>
<dbReference type="Pfam" id="PF18922">
    <property type="entry name" value="DUF5672"/>
    <property type="match status" value="1"/>
</dbReference>
<feature type="domain" description="DUF5672" evidence="3">
    <location>
        <begin position="192"/>
        <end position="345"/>
    </location>
</feature>
<keyword evidence="5" id="KW-1185">Reference proteome</keyword>
<evidence type="ECO:0000313" key="5">
    <source>
        <dbReference type="Proteomes" id="UP000256645"/>
    </source>
</evidence>